<evidence type="ECO:0000256" key="5">
    <source>
        <dbReference type="ARBA" id="ARBA00022898"/>
    </source>
</evidence>
<comment type="cofactor">
    <cofactor evidence="1 9">
        <name>pyridoxal 5'-phosphate</name>
        <dbReference type="ChEBI" id="CHEBI:597326"/>
    </cofactor>
</comment>
<evidence type="ECO:0000256" key="6">
    <source>
        <dbReference type="ARBA" id="ARBA00023004"/>
    </source>
</evidence>
<accession>A0A4P2QCP6</accession>
<keyword evidence="7" id="KW-0411">Iron-sulfur</keyword>
<dbReference type="Gene3D" id="3.90.1150.10">
    <property type="entry name" value="Aspartate Aminotransferase, domain 1"/>
    <property type="match status" value="1"/>
</dbReference>
<comment type="catalytic activity">
    <reaction evidence="8">
        <text>(sulfur carrier)-H + L-cysteine = (sulfur carrier)-SH + L-alanine</text>
        <dbReference type="Rhea" id="RHEA:43892"/>
        <dbReference type="Rhea" id="RHEA-COMP:14737"/>
        <dbReference type="Rhea" id="RHEA-COMP:14739"/>
        <dbReference type="ChEBI" id="CHEBI:29917"/>
        <dbReference type="ChEBI" id="CHEBI:35235"/>
        <dbReference type="ChEBI" id="CHEBI:57972"/>
        <dbReference type="ChEBI" id="CHEBI:64428"/>
        <dbReference type="EC" id="2.8.1.7"/>
    </reaction>
</comment>
<organism evidence="11 12">
    <name type="scientific">Sorangium cellulosum</name>
    <name type="common">Polyangium cellulosum</name>
    <dbReference type="NCBI Taxonomy" id="56"/>
    <lineage>
        <taxon>Bacteria</taxon>
        <taxon>Pseudomonadati</taxon>
        <taxon>Myxococcota</taxon>
        <taxon>Polyangia</taxon>
        <taxon>Polyangiales</taxon>
        <taxon>Polyangiaceae</taxon>
        <taxon>Sorangium</taxon>
    </lineage>
</organism>
<evidence type="ECO:0000256" key="3">
    <source>
        <dbReference type="ARBA" id="ARBA00012239"/>
    </source>
</evidence>
<keyword evidence="4" id="KW-0479">Metal-binding</keyword>
<evidence type="ECO:0000256" key="4">
    <source>
        <dbReference type="ARBA" id="ARBA00022723"/>
    </source>
</evidence>
<evidence type="ECO:0000256" key="8">
    <source>
        <dbReference type="ARBA" id="ARBA00050776"/>
    </source>
</evidence>
<evidence type="ECO:0000256" key="2">
    <source>
        <dbReference type="ARBA" id="ARBA00006490"/>
    </source>
</evidence>
<dbReference type="InterPro" id="IPR000192">
    <property type="entry name" value="Aminotrans_V_dom"/>
</dbReference>
<dbReference type="EC" id="2.8.1.7" evidence="3"/>
<dbReference type="Gene3D" id="3.40.640.10">
    <property type="entry name" value="Type I PLP-dependent aspartate aminotransferase-like (Major domain)"/>
    <property type="match status" value="1"/>
</dbReference>
<dbReference type="InterPro" id="IPR015421">
    <property type="entry name" value="PyrdxlP-dep_Trfase_major"/>
</dbReference>
<keyword evidence="6" id="KW-0408">Iron</keyword>
<dbReference type="InterPro" id="IPR015424">
    <property type="entry name" value="PyrdxlP-dep_Trfase"/>
</dbReference>
<dbReference type="Pfam" id="PF00266">
    <property type="entry name" value="Aminotran_5"/>
    <property type="match status" value="1"/>
</dbReference>
<proteinExistence type="inferred from homology"/>
<dbReference type="GO" id="GO:0016226">
    <property type="term" value="P:iron-sulfur cluster assembly"/>
    <property type="evidence" value="ECO:0007669"/>
    <property type="project" value="TreeGrafter"/>
</dbReference>
<evidence type="ECO:0000256" key="1">
    <source>
        <dbReference type="ARBA" id="ARBA00001933"/>
    </source>
</evidence>
<comment type="similarity">
    <text evidence="2">Belongs to the class-V pyridoxal-phosphate-dependent aminotransferase family. NifS/IscS subfamily.</text>
</comment>
<dbReference type="PANTHER" id="PTHR11601">
    <property type="entry name" value="CYSTEINE DESULFURYLASE FAMILY MEMBER"/>
    <property type="match status" value="1"/>
</dbReference>
<protein>
    <recommendedName>
        <fullName evidence="3">cysteine desulfurase</fullName>
        <ecNumber evidence="3">2.8.1.7</ecNumber>
    </recommendedName>
</protein>
<dbReference type="Proteomes" id="UP000295781">
    <property type="component" value="Chromosome"/>
</dbReference>
<keyword evidence="5" id="KW-0663">Pyridoxal phosphate</keyword>
<dbReference type="SUPFAM" id="SSF53383">
    <property type="entry name" value="PLP-dependent transferases"/>
    <property type="match status" value="1"/>
</dbReference>
<dbReference type="GO" id="GO:0046872">
    <property type="term" value="F:metal ion binding"/>
    <property type="evidence" value="ECO:0007669"/>
    <property type="project" value="UniProtKB-KW"/>
</dbReference>
<dbReference type="EMBL" id="CP012670">
    <property type="protein sequence ID" value="AUX26893.1"/>
    <property type="molecule type" value="Genomic_DNA"/>
</dbReference>
<dbReference type="GO" id="GO:0051536">
    <property type="term" value="F:iron-sulfur cluster binding"/>
    <property type="evidence" value="ECO:0007669"/>
    <property type="project" value="UniProtKB-KW"/>
</dbReference>
<dbReference type="GO" id="GO:0031071">
    <property type="term" value="F:cysteine desulfurase activity"/>
    <property type="evidence" value="ECO:0007669"/>
    <property type="project" value="UniProtKB-EC"/>
</dbReference>
<dbReference type="PROSITE" id="PS00595">
    <property type="entry name" value="AA_TRANSFER_CLASS_5"/>
    <property type="match status" value="1"/>
</dbReference>
<dbReference type="AlphaFoldDB" id="A0A4P2QCP6"/>
<dbReference type="InterPro" id="IPR015422">
    <property type="entry name" value="PyrdxlP-dep_Trfase_small"/>
</dbReference>
<evidence type="ECO:0000256" key="7">
    <source>
        <dbReference type="ARBA" id="ARBA00023014"/>
    </source>
</evidence>
<dbReference type="GO" id="GO:0005829">
    <property type="term" value="C:cytosol"/>
    <property type="evidence" value="ECO:0007669"/>
    <property type="project" value="TreeGrafter"/>
</dbReference>
<sequence>MLGGHYRWPGSPSSFAVNSIKHVVALAAELSGRAVTSTVFLDDIGAGAACAAGRCDVGLHHTIPQATIDGLERWAAEELPALETTLVESERGWIAPARRLRDILRNCSAFVPGHPAIEVLRDGVSSDAGPVRWLRALEMALYIGARPLFRPLLLGHESRLALPPVLLERTITNAASRNLHKARKARRPTGLRVDDPGDGSVLYWVPGLDRERIELRREESRDGVSRAANKCAAILSQLFFHMLKGAKTKRASVFYLVPSYDRARLRDGMVAFFHIYHDLAAWFGLKEATLVSGFYTDPDRSEIMCDVVSRRQDDALPHLGVHRLRVGGAPARSAAPRRIYADNNATTATDPSVLEAMMPYLGGSFGNPSSAHWSGWEAEHAVAEARQRVAESIGADPEEVFFTSGATESNNWLLRGFPHGVLVTSPIEHKSVLVTALEMQRGGREVRMAPITPQGEVDLAALKELITPGSLVSLMAANNEIHTLLDLDAVGELCQQRGALFHTDAAQALGRMPLDVRRARIHAMSLSAHKIHGPKGIGALYVSRDLHHRLGALLSGGGQERNLRAGTLPTALIVGFGAACSLARQCYALEVQRLQAISQRFLVELSAREVRYDIVGPPDLRRRRPGSLCLFFPDIDTVRLSEVLSEIAVSQTSACNGQGVGSHVLAHLGFTVAEAQRMLRIAFGRFNTEEDALVIAGRIAAVLHGDPCEERRAAS</sequence>
<evidence type="ECO:0000256" key="9">
    <source>
        <dbReference type="RuleBase" id="RU004504"/>
    </source>
</evidence>
<feature type="domain" description="Aminotransferase class V" evidence="10">
    <location>
        <begin position="339"/>
        <end position="691"/>
    </location>
</feature>
<gene>
    <name evidence="11" type="ORF">SOCEGT47_074630</name>
</gene>
<evidence type="ECO:0000313" key="11">
    <source>
        <dbReference type="EMBL" id="AUX26893.1"/>
    </source>
</evidence>
<dbReference type="PANTHER" id="PTHR11601:SF34">
    <property type="entry name" value="CYSTEINE DESULFURASE"/>
    <property type="match status" value="1"/>
</dbReference>
<name>A0A4P2QCP6_SORCE</name>
<evidence type="ECO:0000313" key="12">
    <source>
        <dbReference type="Proteomes" id="UP000295781"/>
    </source>
</evidence>
<reference evidence="11 12" key="1">
    <citation type="submission" date="2015-09" db="EMBL/GenBank/DDBJ databases">
        <title>Sorangium comparison.</title>
        <authorList>
            <person name="Zaburannyi N."/>
            <person name="Bunk B."/>
            <person name="Overmann J."/>
            <person name="Mueller R."/>
        </authorList>
    </citation>
    <scope>NUCLEOTIDE SEQUENCE [LARGE SCALE GENOMIC DNA]</scope>
    <source>
        <strain evidence="11 12">So ceGT47</strain>
    </source>
</reference>
<evidence type="ECO:0000259" key="10">
    <source>
        <dbReference type="Pfam" id="PF00266"/>
    </source>
</evidence>
<dbReference type="InterPro" id="IPR020578">
    <property type="entry name" value="Aminotrans_V_PyrdxlP_BS"/>
</dbReference>